<evidence type="ECO:0000313" key="10">
    <source>
        <dbReference type="EMBL" id="KAK7060349.1"/>
    </source>
</evidence>
<feature type="compositionally biased region" description="Polar residues" evidence="8">
    <location>
        <begin position="57"/>
        <end position="75"/>
    </location>
</feature>
<accession>A0AAW0E8G0</accession>
<dbReference type="Gene3D" id="3.30.70.330">
    <property type="match status" value="1"/>
</dbReference>
<feature type="compositionally biased region" description="Basic and acidic residues" evidence="8">
    <location>
        <begin position="167"/>
        <end position="184"/>
    </location>
</feature>
<comment type="similarity">
    <text evidence="3">Belongs to the RRM RBM34 family.</text>
</comment>
<dbReference type="AlphaFoldDB" id="A0AAW0E8G0"/>
<keyword evidence="5 7" id="KW-0694">RNA-binding</keyword>
<evidence type="ECO:0000256" key="5">
    <source>
        <dbReference type="ARBA" id="ARBA00022884"/>
    </source>
</evidence>
<feature type="compositionally biased region" description="Basic residues" evidence="8">
    <location>
        <begin position="473"/>
        <end position="483"/>
    </location>
</feature>
<feature type="domain" description="RRM" evidence="9">
    <location>
        <begin position="307"/>
        <end position="414"/>
    </location>
</feature>
<name>A0AAW0E8G0_9AGAR</name>
<feature type="compositionally biased region" description="Basic and acidic residues" evidence="8">
    <location>
        <begin position="87"/>
        <end position="97"/>
    </location>
</feature>
<dbReference type="InterPro" id="IPR035979">
    <property type="entry name" value="RBD_domain_sf"/>
</dbReference>
<dbReference type="PROSITE" id="PS50102">
    <property type="entry name" value="RRM"/>
    <property type="match status" value="1"/>
</dbReference>
<evidence type="ECO:0000256" key="7">
    <source>
        <dbReference type="PROSITE-ProRule" id="PRU00176"/>
    </source>
</evidence>
<feature type="compositionally biased region" description="Basic and acidic residues" evidence="8">
    <location>
        <begin position="453"/>
        <end position="463"/>
    </location>
</feature>
<dbReference type="Proteomes" id="UP001383192">
    <property type="component" value="Unassembled WGS sequence"/>
</dbReference>
<dbReference type="PANTHER" id="PTHR23236">
    <property type="entry name" value="EUKARYOTIC TRANSLATION INITIATION FACTOR 4B/4H"/>
    <property type="match status" value="1"/>
</dbReference>
<feature type="region of interest" description="Disordered" evidence="8">
    <location>
        <begin position="1"/>
        <end position="99"/>
    </location>
</feature>
<reference evidence="10 11" key="1">
    <citation type="submission" date="2024-01" db="EMBL/GenBank/DDBJ databases">
        <title>A draft genome for a cacao thread blight-causing isolate of Paramarasmius palmivorus.</title>
        <authorList>
            <person name="Baruah I.K."/>
            <person name="Bukari Y."/>
            <person name="Amoako-Attah I."/>
            <person name="Meinhardt L.W."/>
            <person name="Bailey B.A."/>
            <person name="Cohen S.P."/>
        </authorList>
    </citation>
    <scope>NUCLEOTIDE SEQUENCE [LARGE SCALE GENOMIC DNA]</scope>
    <source>
        <strain evidence="10 11">GH-12</strain>
    </source>
</reference>
<dbReference type="PANTHER" id="PTHR23236:SF25">
    <property type="entry name" value="RNA-BINDING PROTEIN 34"/>
    <property type="match status" value="1"/>
</dbReference>
<comment type="caution">
    <text evidence="10">The sequence shown here is derived from an EMBL/GenBank/DDBJ whole genome shotgun (WGS) entry which is preliminary data.</text>
</comment>
<feature type="region of interest" description="Disordered" evidence="8">
    <location>
        <begin position="418"/>
        <end position="543"/>
    </location>
</feature>
<evidence type="ECO:0000256" key="2">
    <source>
        <dbReference type="ARBA" id="ARBA00004604"/>
    </source>
</evidence>
<evidence type="ECO:0000256" key="1">
    <source>
        <dbReference type="ARBA" id="ARBA00002475"/>
    </source>
</evidence>
<evidence type="ECO:0000256" key="4">
    <source>
        <dbReference type="ARBA" id="ARBA00015520"/>
    </source>
</evidence>
<feature type="compositionally biased region" description="Acidic residues" evidence="8">
    <location>
        <begin position="13"/>
        <end position="23"/>
    </location>
</feature>
<keyword evidence="11" id="KW-1185">Reference proteome</keyword>
<evidence type="ECO:0000256" key="3">
    <source>
        <dbReference type="ARBA" id="ARBA00007077"/>
    </source>
</evidence>
<feature type="compositionally biased region" description="Basic and acidic residues" evidence="8">
    <location>
        <begin position="493"/>
        <end position="515"/>
    </location>
</feature>
<sequence length="543" mass="59695">MVSEIEKGMEGSLSDEDKSDLENDYLAKSLRGKAKGGVDDEGEGNESSAEHAAEGSDSGSETDTPPQHESLAKSSRGQKKAKKVKVAPRDETAEQRNARTIFIGNLNVEVAQKKPLRKQLQRHILSLIPTSGQIPKVESIRFRSVPFAIPTSDMPDDGDIGGSTSKLESKKKQSRQHDVERTSSWRDQNGEGDNAKKFLTPAQKKKVAFIKQDFHDSADSVHAYIVFAHADTRVDENPKSAPIRNPNLPPPPEVMDPYEAARLAKEACDGTTFMDRVIRVDVAARNTAAASVNSEGHIMQSDVDPKRCVFVGNLDFESREEDVRAFFEGVVAAEKGPCPARSKDIGDQASDMDASKPNTWVKRVRIIRDKETQLGKGFAYVQFTDRECVDEVLALDSSKLKFAKRKLRVERCKTLPGVSTKVSSSVKQPKSSEKPRQNMPGPVPKGDPGLGEKLAHLSKEARKQAKATDSTRVARRLAKKKARMALAVPGKGSDSELKIQSKDRNRERKTAADKKGNRKHGVGSATKGRVRSEKSIAKRNLKK</sequence>
<evidence type="ECO:0000259" key="9">
    <source>
        <dbReference type="PROSITE" id="PS50102"/>
    </source>
</evidence>
<proteinExistence type="inferred from homology"/>
<evidence type="ECO:0000256" key="6">
    <source>
        <dbReference type="ARBA" id="ARBA00023242"/>
    </source>
</evidence>
<keyword evidence="6" id="KW-0539">Nucleus</keyword>
<evidence type="ECO:0000313" key="11">
    <source>
        <dbReference type="Proteomes" id="UP001383192"/>
    </source>
</evidence>
<organism evidence="10 11">
    <name type="scientific">Paramarasmius palmivorus</name>
    <dbReference type="NCBI Taxonomy" id="297713"/>
    <lineage>
        <taxon>Eukaryota</taxon>
        <taxon>Fungi</taxon>
        <taxon>Dikarya</taxon>
        <taxon>Basidiomycota</taxon>
        <taxon>Agaricomycotina</taxon>
        <taxon>Agaricomycetes</taxon>
        <taxon>Agaricomycetidae</taxon>
        <taxon>Agaricales</taxon>
        <taxon>Marasmiineae</taxon>
        <taxon>Marasmiaceae</taxon>
        <taxon>Paramarasmius</taxon>
    </lineage>
</organism>
<protein>
    <recommendedName>
        <fullName evidence="4">Nucleolar protein 12</fullName>
    </recommendedName>
</protein>
<dbReference type="Pfam" id="PF00076">
    <property type="entry name" value="RRM_1"/>
    <property type="match status" value="1"/>
</dbReference>
<comment type="subcellular location">
    <subcellularLocation>
        <location evidence="2">Nucleus</location>
        <location evidence="2">Nucleolus</location>
    </subcellularLocation>
</comment>
<dbReference type="SMART" id="SM00360">
    <property type="entry name" value="RRM"/>
    <property type="match status" value="1"/>
</dbReference>
<comment type="function">
    <text evidence="1">Involved in pre-25S rRNA processing.</text>
</comment>
<dbReference type="InterPro" id="IPR000504">
    <property type="entry name" value="RRM_dom"/>
</dbReference>
<feature type="region of interest" description="Disordered" evidence="8">
    <location>
        <begin position="148"/>
        <end position="197"/>
    </location>
</feature>
<dbReference type="SUPFAM" id="SSF54928">
    <property type="entry name" value="RNA-binding domain, RBD"/>
    <property type="match status" value="1"/>
</dbReference>
<dbReference type="GO" id="GO:0000463">
    <property type="term" value="P:maturation of LSU-rRNA from tricistronic rRNA transcript (SSU-rRNA, 5.8S rRNA, LSU-rRNA)"/>
    <property type="evidence" value="ECO:0007669"/>
    <property type="project" value="TreeGrafter"/>
</dbReference>
<evidence type="ECO:0000256" key="8">
    <source>
        <dbReference type="SAM" id="MobiDB-lite"/>
    </source>
</evidence>
<dbReference type="InterPro" id="IPR012677">
    <property type="entry name" value="Nucleotide-bd_a/b_plait_sf"/>
</dbReference>
<dbReference type="GO" id="GO:0005730">
    <property type="term" value="C:nucleolus"/>
    <property type="evidence" value="ECO:0007669"/>
    <property type="project" value="UniProtKB-SubCell"/>
</dbReference>
<gene>
    <name evidence="10" type="primary">NOP12</name>
    <name evidence="10" type="ORF">VNI00_001114</name>
</gene>
<dbReference type="GO" id="GO:0019843">
    <property type="term" value="F:rRNA binding"/>
    <property type="evidence" value="ECO:0007669"/>
    <property type="project" value="TreeGrafter"/>
</dbReference>
<dbReference type="EMBL" id="JAYKXP010000003">
    <property type="protein sequence ID" value="KAK7060349.1"/>
    <property type="molecule type" value="Genomic_DNA"/>
</dbReference>
<feature type="compositionally biased region" description="Basic residues" evidence="8">
    <location>
        <begin position="76"/>
        <end position="86"/>
    </location>
</feature>
<feature type="compositionally biased region" description="Low complexity" evidence="8">
    <location>
        <begin position="418"/>
        <end position="429"/>
    </location>
</feature>